<feature type="transmembrane region" description="Helical" evidence="10">
    <location>
        <begin position="12"/>
        <end position="34"/>
    </location>
</feature>
<dbReference type="RefSeq" id="WP_064243643.1">
    <property type="nucleotide sequence ID" value="NZ_LPUX01000064.1"/>
</dbReference>
<evidence type="ECO:0000313" key="12">
    <source>
        <dbReference type="Proteomes" id="UP000094025"/>
    </source>
</evidence>
<comment type="caution">
    <text evidence="11">The sequence shown here is derived from an EMBL/GenBank/DDBJ whole genome shotgun (WGS) entry which is preliminary data.</text>
</comment>
<evidence type="ECO:0000256" key="6">
    <source>
        <dbReference type="ARBA" id="ARBA00022989"/>
    </source>
</evidence>
<evidence type="ECO:0000256" key="9">
    <source>
        <dbReference type="ARBA" id="ARBA00031636"/>
    </source>
</evidence>
<keyword evidence="4" id="KW-1003">Cell membrane</keyword>
<evidence type="ECO:0000256" key="7">
    <source>
        <dbReference type="ARBA" id="ARBA00023065"/>
    </source>
</evidence>
<keyword evidence="6 10" id="KW-1133">Transmembrane helix</keyword>
<dbReference type="PANTHER" id="PTHR43298">
    <property type="entry name" value="MULTIDRUG RESISTANCE PROTEIN NORM-RELATED"/>
    <property type="match status" value="1"/>
</dbReference>
<keyword evidence="12" id="KW-1185">Reference proteome</keyword>
<dbReference type="AlphaFoldDB" id="A0A178XMG6"/>
<evidence type="ECO:0000313" key="11">
    <source>
        <dbReference type="EMBL" id="OAP36417.1"/>
    </source>
</evidence>
<dbReference type="InterPro" id="IPR050222">
    <property type="entry name" value="MATE_MdtK"/>
</dbReference>
<feature type="transmembrane region" description="Helical" evidence="10">
    <location>
        <begin position="311"/>
        <end position="334"/>
    </location>
</feature>
<name>A0A178XMG6_9HYPH</name>
<accession>A0A178XMG6</accession>
<dbReference type="GO" id="GO:0006811">
    <property type="term" value="P:monoatomic ion transport"/>
    <property type="evidence" value="ECO:0007669"/>
    <property type="project" value="UniProtKB-KW"/>
</dbReference>
<evidence type="ECO:0000256" key="10">
    <source>
        <dbReference type="SAM" id="Phobius"/>
    </source>
</evidence>
<dbReference type="GO" id="GO:0042910">
    <property type="term" value="F:xenobiotic transmembrane transporter activity"/>
    <property type="evidence" value="ECO:0007669"/>
    <property type="project" value="InterPro"/>
</dbReference>
<dbReference type="PIRSF" id="PIRSF006603">
    <property type="entry name" value="DinF"/>
    <property type="match status" value="1"/>
</dbReference>
<evidence type="ECO:0000256" key="5">
    <source>
        <dbReference type="ARBA" id="ARBA00022692"/>
    </source>
</evidence>
<dbReference type="GO" id="GO:0005886">
    <property type="term" value="C:plasma membrane"/>
    <property type="evidence" value="ECO:0007669"/>
    <property type="project" value="UniProtKB-SubCell"/>
</dbReference>
<dbReference type="Pfam" id="PF01554">
    <property type="entry name" value="MatE"/>
    <property type="match status" value="2"/>
</dbReference>
<feature type="transmembrane region" description="Helical" evidence="10">
    <location>
        <begin position="410"/>
        <end position="432"/>
    </location>
</feature>
<feature type="transmembrane region" description="Helical" evidence="10">
    <location>
        <begin position="135"/>
        <end position="156"/>
    </location>
</feature>
<dbReference type="GO" id="GO:0015297">
    <property type="term" value="F:antiporter activity"/>
    <property type="evidence" value="ECO:0007669"/>
    <property type="project" value="UniProtKB-KW"/>
</dbReference>
<feature type="transmembrane region" description="Helical" evidence="10">
    <location>
        <begin position="354"/>
        <end position="376"/>
    </location>
</feature>
<feature type="transmembrane region" description="Helical" evidence="10">
    <location>
        <begin position="90"/>
        <end position="115"/>
    </location>
</feature>
<sequence length="448" mass="46251">MPQAVDMNDPRLLRLVIRIALPAVAGLTASAGHHTINGLFVGALGPEALAGVSLVMPLFLTVSAVGQGLGVGLATLLARHLGAGRNAAASAAASTTFAAALPLGLAFALAIHVALPFYLEGVGASADTLAASLSYGRLLAFGIVFGLLQALGDFVAIAEGNSRFSMTVLIASFGLNILLDPFFIFALDLRESGAALATIVSSFAAVLAYLIYFRRRWAQVRLRLRLVDWPCATPVVKIAIPAAATNIVASLGLLLLLRQASLEGGDEGAAAMAIAVRLMALGQLPILGFCLGAQSVVSHACGAGDPARVQAVVRVMLAAAIGTAMFYSLLLIVAAEPMAGLFTAEDEVVRQTAACLRALVPVFPCSAFQTVLLVLLQSRGKARLSAFIGLAPQGYLLIPALFLMPPWLGFAGVALAPALAAALAGLLGLFVLRREWAALSDLPQAAFR</sequence>
<keyword evidence="7" id="KW-0406">Ion transport</keyword>
<dbReference type="InterPro" id="IPR048279">
    <property type="entry name" value="MdtK-like"/>
</dbReference>
<gene>
    <name evidence="11" type="ORF">AU381_18060</name>
</gene>
<dbReference type="PANTHER" id="PTHR43298:SF2">
    <property type="entry name" value="FMN_FAD EXPORTER YEEO-RELATED"/>
    <property type="match status" value="1"/>
</dbReference>
<feature type="transmembrane region" description="Helical" evidence="10">
    <location>
        <begin position="234"/>
        <end position="257"/>
    </location>
</feature>
<reference evidence="11 12" key="1">
    <citation type="journal article" date="2016" name="Int. J. Syst. Evol. Microbiol.">
        <title>Ensifer glycinis sp. nov., an novel rhizobial species associated with Glycine spp.</title>
        <authorList>
            <person name="Yan H."/>
            <person name="Yan J."/>
            <person name="Sui X.H."/>
            <person name="Wang E.T."/>
            <person name="Chen W.X."/>
            <person name="Zhang X.X."/>
            <person name="Chen W.F."/>
        </authorList>
    </citation>
    <scope>NUCLEOTIDE SEQUENCE [LARGE SCALE GENOMIC DNA]</scope>
    <source>
        <strain evidence="11 12">CCBAU 23380</strain>
    </source>
</reference>
<evidence type="ECO:0000256" key="2">
    <source>
        <dbReference type="ARBA" id="ARBA00022448"/>
    </source>
</evidence>
<feature type="transmembrane region" description="Helical" evidence="10">
    <location>
        <begin position="193"/>
        <end position="213"/>
    </location>
</feature>
<feature type="transmembrane region" description="Helical" evidence="10">
    <location>
        <begin position="54"/>
        <end position="78"/>
    </location>
</feature>
<keyword evidence="2" id="KW-0813">Transport</keyword>
<evidence type="ECO:0000256" key="1">
    <source>
        <dbReference type="ARBA" id="ARBA00004429"/>
    </source>
</evidence>
<evidence type="ECO:0000256" key="3">
    <source>
        <dbReference type="ARBA" id="ARBA00022449"/>
    </source>
</evidence>
<comment type="subcellular location">
    <subcellularLocation>
        <location evidence="1">Cell inner membrane</location>
        <topology evidence="1">Multi-pass membrane protein</topology>
    </subcellularLocation>
</comment>
<evidence type="ECO:0000256" key="4">
    <source>
        <dbReference type="ARBA" id="ARBA00022475"/>
    </source>
</evidence>
<dbReference type="Proteomes" id="UP000094025">
    <property type="component" value="Unassembled WGS sequence"/>
</dbReference>
<keyword evidence="8 10" id="KW-0472">Membrane</keyword>
<organism evidence="11 12">
    <name type="scientific">Sinorhizobium glycinis</name>
    <dbReference type="NCBI Taxonomy" id="1472378"/>
    <lineage>
        <taxon>Bacteria</taxon>
        <taxon>Pseudomonadati</taxon>
        <taxon>Pseudomonadota</taxon>
        <taxon>Alphaproteobacteria</taxon>
        <taxon>Hyphomicrobiales</taxon>
        <taxon>Rhizobiaceae</taxon>
        <taxon>Sinorhizobium/Ensifer group</taxon>
        <taxon>Sinorhizobium</taxon>
    </lineage>
</organism>
<protein>
    <recommendedName>
        <fullName evidence="9">Multidrug-efflux transporter</fullName>
    </recommendedName>
</protein>
<proteinExistence type="predicted"/>
<keyword evidence="3" id="KW-0050">Antiport</keyword>
<dbReference type="STRING" id="1472378.AU381_18060"/>
<keyword evidence="5 10" id="KW-0812">Transmembrane</keyword>
<evidence type="ECO:0000256" key="8">
    <source>
        <dbReference type="ARBA" id="ARBA00023136"/>
    </source>
</evidence>
<feature type="transmembrane region" description="Helical" evidence="10">
    <location>
        <begin position="383"/>
        <end position="404"/>
    </location>
</feature>
<dbReference type="EMBL" id="LPUX01000064">
    <property type="protein sequence ID" value="OAP36417.1"/>
    <property type="molecule type" value="Genomic_DNA"/>
</dbReference>
<feature type="transmembrane region" description="Helical" evidence="10">
    <location>
        <begin position="269"/>
        <end position="291"/>
    </location>
</feature>
<dbReference type="InterPro" id="IPR002528">
    <property type="entry name" value="MATE_fam"/>
</dbReference>
<feature type="transmembrane region" description="Helical" evidence="10">
    <location>
        <begin position="168"/>
        <end position="187"/>
    </location>
</feature>
<dbReference type="NCBIfam" id="TIGR00797">
    <property type="entry name" value="matE"/>
    <property type="match status" value="1"/>
</dbReference>